<organism evidence="2 3">
    <name type="scientific">Periconia macrospinosa</name>
    <dbReference type="NCBI Taxonomy" id="97972"/>
    <lineage>
        <taxon>Eukaryota</taxon>
        <taxon>Fungi</taxon>
        <taxon>Dikarya</taxon>
        <taxon>Ascomycota</taxon>
        <taxon>Pezizomycotina</taxon>
        <taxon>Dothideomycetes</taxon>
        <taxon>Pleosporomycetidae</taxon>
        <taxon>Pleosporales</taxon>
        <taxon>Massarineae</taxon>
        <taxon>Periconiaceae</taxon>
        <taxon>Periconia</taxon>
    </lineage>
</organism>
<name>A0A2V1D8M2_9PLEO</name>
<reference evidence="2 3" key="1">
    <citation type="journal article" date="2018" name="Sci. Rep.">
        <title>Comparative genomics provides insights into the lifestyle and reveals functional heterogeneity of dark septate endophytic fungi.</title>
        <authorList>
            <person name="Knapp D.G."/>
            <person name="Nemeth J.B."/>
            <person name="Barry K."/>
            <person name="Hainaut M."/>
            <person name="Henrissat B."/>
            <person name="Johnson J."/>
            <person name="Kuo A."/>
            <person name="Lim J.H.P."/>
            <person name="Lipzen A."/>
            <person name="Nolan M."/>
            <person name="Ohm R.A."/>
            <person name="Tamas L."/>
            <person name="Grigoriev I.V."/>
            <person name="Spatafora J.W."/>
            <person name="Nagy L.G."/>
            <person name="Kovacs G.M."/>
        </authorList>
    </citation>
    <scope>NUCLEOTIDE SEQUENCE [LARGE SCALE GENOMIC DNA]</scope>
    <source>
        <strain evidence="2 3">DSE2036</strain>
    </source>
</reference>
<feature type="region of interest" description="Disordered" evidence="1">
    <location>
        <begin position="28"/>
        <end position="50"/>
    </location>
</feature>
<evidence type="ECO:0000256" key="1">
    <source>
        <dbReference type="SAM" id="MobiDB-lite"/>
    </source>
</evidence>
<dbReference type="Proteomes" id="UP000244855">
    <property type="component" value="Unassembled WGS sequence"/>
</dbReference>
<evidence type="ECO:0000313" key="2">
    <source>
        <dbReference type="EMBL" id="PVH94415.1"/>
    </source>
</evidence>
<evidence type="ECO:0000313" key="3">
    <source>
        <dbReference type="Proteomes" id="UP000244855"/>
    </source>
</evidence>
<protein>
    <submittedName>
        <fullName evidence="2">Uncharacterized protein</fullName>
    </submittedName>
</protein>
<gene>
    <name evidence="2" type="ORF">DM02DRAFT_191879</name>
</gene>
<keyword evidence="3" id="KW-1185">Reference proteome</keyword>
<proteinExistence type="predicted"/>
<dbReference type="AlphaFoldDB" id="A0A2V1D8M2"/>
<sequence>MLWQLRFPDPITPPASLATSRYFRPHPLPPITSATHPAEPKQPIPRPSNWDPPSLRLPVVFVAFDFHHRTEPAPATPLLAR</sequence>
<accession>A0A2V1D8M2</accession>
<dbReference type="EMBL" id="KZ805536">
    <property type="protein sequence ID" value="PVH94415.1"/>
    <property type="molecule type" value="Genomic_DNA"/>
</dbReference>